<feature type="signal peptide" evidence="2">
    <location>
        <begin position="1"/>
        <end position="20"/>
    </location>
</feature>
<name>A0A379ET98_9PAST</name>
<accession>A0A379ET98</accession>
<dbReference type="AlphaFoldDB" id="A0A379ET98"/>
<feature type="chain" id="PRO_5016804474" evidence="2">
    <location>
        <begin position="21"/>
        <end position="199"/>
    </location>
</feature>
<dbReference type="InterPro" id="IPR003394">
    <property type="entry name" value="Porin_opacity"/>
</dbReference>
<dbReference type="OrthoDB" id="6648740at2"/>
<evidence type="ECO:0000313" key="5">
    <source>
        <dbReference type="Proteomes" id="UP000254704"/>
    </source>
</evidence>
<dbReference type="InterPro" id="IPR011250">
    <property type="entry name" value="OMP/PagP_B-barrel"/>
</dbReference>
<evidence type="ECO:0000256" key="2">
    <source>
        <dbReference type="SAM" id="SignalP"/>
    </source>
</evidence>
<dbReference type="RefSeq" id="WP_049216439.1">
    <property type="nucleotide sequence ID" value="NZ_CP085791.1"/>
</dbReference>
<sequence length="199" mass="21989">MKKSLFVLAFGALFTATASANFYVQGDLGYSKLKSEDVSKSKFSPSFAVGYKFNDFRLALDYTHYGKMSRTDIEQVTLPGQNPQQPNVVSGPEKYSLKVQSIGLSALYDFNFLSPFKPYVGVRLSQNHFKSTLDFSAPGYSEYRSTTANKFGYGLLAGAHYPLAKALSLNAGIEYNRLGNIDGAKVKQYGAKVGLRYDF</sequence>
<dbReference type="SUPFAM" id="SSF56925">
    <property type="entry name" value="OMPA-like"/>
    <property type="match status" value="1"/>
</dbReference>
<gene>
    <name evidence="4" type="ORF">NCTC11621_00348</name>
</gene>
<dbReference type="Pfam" id="PF02462">
    <property type="entry name" value="Opacity"/>
    <property type="match status" value="1"/>
</dbReference>
<reference evidence="4 5" key="1">
    <citation type="submission" date="2018-06" db="EMBL/GenBank/DDBJ databases">
        <authorList>
            <consortium name="Pathogen Informatics"/>
            <person name="Doyle S."/>
        </authorList>
    </citation>
    <scope>NUCLEOTIDE SEQUENCE [LARGE SCALE GENOMIC DNA]</scope>
    <source>
        <strain evidence="4 5">NCTC11621</strain>
    </source>
</reference>
<dbReference type="GO" id="GO:0015288">
    <property type="term" value="F:porin activity"/>
    <property type="evidence" value="ECO:0007669"/>
    <property type="project" value="InterPro"/>
</dbReference>
<evidence type="ECO:0000259" key="3">
    <source>
        <dbReference type="Pfam" id="PF02462"/>
    </source>
</evidence>
<dbReference type="EMBL" id="UGTV01000015">
    <property type="protein sequence ID" value="SUC08984.1"/>
    <property type="molecule type" value="Genomic_DNA"/>
</dbReference>
<proteinExistence type="inferred from homology"/>
<protein>
    <submittedName>
        <fullName evidence="4">Porin, opacity type</fullName>
    </submittedName>
</protein>
<dbReference type="GO" id="GO:0009279">
    <property type="term" value="C:cell outer membrane"/>
    <property type="evidence" value="ECO:0007669"/>
    <property type="project" value="UniProtKB-ARBA"/>
</dbReference>
<organism evidence="4 5">
    <name type="scientific">Pasteurella canis</name>
    <dbReference type="NCBI Taxonomy" id="753"/>
    <lineage>
        <taxon>Bacteria</taxon>
        <taxon>Pseudomonadati</taxon>
        <taxon>Pseudomonadota</taxon>
        <taxon>Gammaproteobacteria</taxon>
        <taxon>Pasteurellales</taxon>
        <taxon>Pasteurellaceae</taxon>
        <taxon>Pasteurella</taxon>
    </lineage>
</organism>
<dbReference type="Proteomes" id="UP000254704">
    <property type="component" value="Unassembled WGS sequence"/>
</dbReference>
<feature type="domain" description="Porin opacity type" evidence="3">
    <location>
        <begin position="49"/>
        <end position="199"/>
    </location>
</feature>
<comment type="similarity">
    <text evidence="1">Belongs to the opacity porin family.</text>
</comment>
<dbReference type="Gene3D" id="2.40.160.20">
    <property type="match status" value="1"/>
</dbReference>
<keyword evidence="2" id="KW-0732">Signal</keyword>
<evidence type="ECO:0000313" key="4">
    <source>
        <dbReference type="EMBL" id="SUC08984.1"/>
    </source>
</evidence>
<evidence type="ECO:0000256" key="1">
    <source>
        <dbReference type="ARBA" id="ARBA00009830"/>
    </source>
</evidence>